<dbReference type="EMBL" id="JBBPEH010000002">
    <property type="protein sequence ID" value="KAK7542643.1"/>
    <property type="molecule type" value="Genomic_DNA"/>
</dbReference>
<evidence type="ECO:0000256" key="1">
    <source>
        <dbReference type="SAM" id="MobiDB-lite"/>
    </source>
</evidence>
<evidence type="ECO:0000313" key="2">
    <source>
        <dbReference type="EMBL" id="KAK7542643.1"/>
    </source>
</evidence>
<gene>
    <name evidence="2" type="ORF">J3D65DRAFT_614485</name>
</gene>
<sequence length="206" mass="20884">MPLALPISLGASQATRASHTSLSLACSSSTPAPAPFTCASCRPLRSSSSSRCLARSRPPPESIVVLPAIAASTIAPARALISALLCTSSVHGPCAFCMRRWPSSTSRCLVTISPRRSGSIVVLPATAASTIASARALISARLCTSSAVAIPRKGGRGAYPYDCRRAAPCCPCPCPSPPTTPFTPGPVEGGAGWAPPMRADASKGLG</sequence>
<reference evidence="2 3" key="1">
    <citation type="submission" date="2024-04" db="EMBL/GenBank/DDBJ databases">
        <title>Phyllosticta paracitricarpa is synonymous to the EU quarantine fungus P. citricarpa based on phylogenomic analyses.</title>
        <authorList>
            <consortium name="Lawrence Berkeley National Laboratory"/>
            <person name="Van ingen-buijs V.A."/>
            <person name="Van westerhoven A.C."/>
            <person name="Haridas S."/>
            <person name="Skiadas P."/>
            <person name="Martin F."/>
            <person name="Groenewald J.Z."/>
            <person name="Crous P.W."/>
            <person name="Seidl M.F."/>
        </authorList>
    </citation>
    <scope>NUCLEOTIDE SEQUENCE [LARGE SCALE GENOMIC DNA]</scope>
    <source>
        <strain evidence="2 3">CPC 17464</strain>
    </source>
</reference>
<name>A0ABR1M8K4_9PEZI</name>
<dbReference type="Proteomes" id="UP001360953">
    <property type="component" value="Unassembled WGS sequence"/>
</dbReference>
<evidence type="ECO:0000313" key="3">
    <source>
        <dbReference type="Proteomes" id="UP001360953"/>
    </source>
</evidence>
<organism evidence="2 3">
    <name type="scientific">Phyllosticta citribraziliensis</name>
    <dbReference type="NCBI Taxonomy" id="989973"/>
    <lineage>
        <taxon>Eukaryota</taxon>
        <taxon>Fungi</taxon>
        <taxon>Dikarya</taxon>
        <taxon>Ascomycota</taxon>
        <taxon>Pezizomycotina</taxon>
        <taxon>Dothideomycetes</taxon>
        <taxon>Dothideomycetes incertae sedis</taxon>
        <taxon>Botryosphaeriales</taxon>
        <taxon>Phyllostictaceae</taxon>
        <taxon>Phyllosticta</taxon>
    </lineage>
</organism>
<dbReference type="RefSeq" id="XP_066658936.1">
    <property type="nucleotide sequence ID" value="XM_066799215.1"/>
</dbReference>
<protein>
    <submittedName>
        <fullName evidence="2">Uncharacterized protein</fullName>
    </submittedName>
</protein>
<comment type="caution">
    <text evidence="2">The sequence shown here is derived from an EMBL/GenBank/DDBJ whole genome shotgun (WGS) entry which is preliminary data.</text>
</comment>
<dbReference type="GeneID" id="92032121"/>
<keyword evidence="3" id="KW-1185">Reference proteome</keyword>
<accession>A0ABR1M8K4</accession>
<proteinExistence type="predicted"/>
<feature type="region of interest" description="Disordered" evidence="1">
    <location>
        <begin position="185"/>
        <end position="206"/>
    </location>
</feature>